<name>A0AA41QPN4_9HYPH</name>
<proteinExistence type="predicted"/>
<accession>A0AA41QPN4</accession>
<reference evidence="1" key="1">
    <citation type="submission" date="2022-03" db="EMBL/GenBank/DDBJ databases">
        <title>The complete genome sequence of a Methyloterrigena soli.</title>
        <authorList>
            <person name="Zi Z."/>
        </authorList>
    </citation>
    <scope>NUCLEOTIDE SEQUENCE</scope>
    <source>
        <strain evidence="1">M48</strain>
    </source>
</reference>
<comment type="caution">
    <text evidence="1">The sequence shown here is derived from an EMBL/GenBank/DDBJ whole genome shotgun (WGS) entry which is preliminary data.</text>
</comment>
<evidence type="ECO:0000313" key="2">
    <source>
        <dbReference type="Proteomes" id="UP001156140"/>
    </source>
</evidence>
<dbReference type="EMBL" id="JALAZD010000002">
    <property type="protein sequence ID" value="MCI0128707.1"/>
    <property type="molecule type" value="Genomic_DNA"/>
</dbReference>
<sequence>MINHFIELKADIESLKTAFGAALRVGPVAAVDAKKGFRVKWGEDDDGRPFLSPWYPHPESGGATATWMPLSEGQIVGIMNPGGDPRQGVLLRGGFSDANPPPSQSLDENVIAFGAVRLTLHRDGRIVVDAGGPVTINSPAIHLGGEGGQPVARVGDLVEVGSGSSAGLWPIVEGSSVVTAVD</sequence>
<gene>
    <name evidence="1" type="ORF">ML536_17890</name>
</gene>
<dbReference type="InterPro" id="IPR037026">
    <property type="entry name" value="Vgr_OB-fold_dom_sf"/>
</dbReference>
<dbReference type="Gene3D" id="2.40.50.230">
    <property type="entry name" value="Gp5 N-terminal domain"/>
    <property type="match status" value="1"/>
</dbReference>
<keyword evidence="2" id="KW-1185">Reference proteome</keyword>
<organism evidence="1 2">
    <name type="scientific">Paradevosia shaoguanensis</name>
    <dbReference type="NCBI Taxonomy" id="1335043"/>
    <lineage>
        <taxon>Bacteria</taxon>
        <taxon>Pseudomonadati</taxon>
        <taxon>Pseudomonadota</taxon>
        <taxon>Alphaproteobacteria</taxon>
        <taxon>Hyphomicrobiales</taxon>
        <taxon>Devosiaceae</taxon>
        <taxon>Paradevosia</taxon>
    </lineage>
</organism>
<dbReference type="Proteomes" id="UP001156140">
    <property type="component" value="Unassembled WGS sequence"/>
</dbReference>
<dbReference type="AlphaFoldDB" id="A0AA41QPN4"/>
<dbReference type="RefSeq" id="WP_281736794.1">
    <property type="nucleotide sequence ID" value="NZ_JAKETQ010000002.1"/>
</dbReference>
<protein>
    <submittedName>
        <fullName evidence="1">Baseplate assembly protein</fullName>
    </submittedName>
</protein>
<evidence type="ECO:0000313" key="1">
    <source>
        <dbReference type="EMBL" id="MCI0128707.1"/>
    </source>
</evidence>